<keyword evidence="2" id="KW-1185">Reference proteome</keyword>
<feature type="non-terminal residue" evidence="1">
    <location>
        <position position="1"/>
    </location>
</feature>
<evidence type="ECO:0000313" key="1">
    <source>
        <dbReference type="EMBL" id="MFM9653893.1"/>
    </source>
</evidence>
<dbReference type="InterPro" id="IPR037018">
    <property type="entry name" value="GH65_N"/>
</dbReference>
<dbReference type="EMBL" id="JBJVNE010000547">
    <property type="protein sequence ID" value="MFM9653893.1"/>
    <property type="molecule type" value="Genomic_DNA"/>
</dbReference>
<name>A0ABW9J3J0_STRGJ</name>
<organism evidence="1 2">
    <name type="scientific">Streptomyces galilaeus</name>
    <dbReference type="NCBI Taxonomy" id="33899"/>
    <lineage>
        <taxon>Bacteria</taxon>
        <taxon>Bacillati</taxon>
        <taxon>Actinomycetota</taxon>
        <taxon>Actinomycetes</taxon>
        <taxon>Kitasatosporales</taxon>
        <taxon>Streptomycetaceae</taxon>
        <taxon>Streptomyces</taxon>
    </lineage>
</organism>
<accession>A0ABW9J3J0</accession>
<reference evidence="1 2" key="1">
    <citation type="submission" date="2024-12" db="EMBL/GenBank/DDBJ databases">
        <title>Forecasting of Potato common scab and diversities of Pathogenic streptomyces spp. in china.</title>
        <authorList>
            <person name="Handique U."/>
            <person name="Wu J."/>
        </authorList>
    </citation>
    <scope>NUCLEOTIDE SEQUENCE [LARGE SCALE GENOMIC DNA]</scope>
    <source>
        <strain evidence="1 2">ZRIMU1585</strain>
    </source>
</reference>
<proteinExistence type="predicted"/>
<protein>
    <submittedName>
        <fullName evidence="1">Uncharacterized protein</fullName>
    </submittedName>
</protein>
<dbReference type="RefSeq" id="WP_409098135.1">
    <property type="nucleotide sequence ID" value="NZ_JBJVNE010000547.1"/>
</dbReference>
<dbReference type="Proteomes" id="UP001631993">
    <property type="component" value="Unassembled WGS sequence"/>
</dbReference>
<dbReference type="Gene3D" id="2.70.98.40">
    <property type="entry name" value="Glycoside hydrolase, family 65, N-terminal domain"/>
    <property type="match status" value="1"/>
</dbReference>
<feature type="non-terminal residue" evidence="1">
    <location>
        <position position="85"/>
    </location>
</feature>
<comment type="caution">
    <text evidence="1">The sequence shown here is derived from an EMBL/GenBank/DDBJ whole genome shotgun (WGS) entry which is preliminary data.</text>
</comment>
<evidence type="ECO:0000313" key="2">
    <source>
        <dbReference type="Proteomes" id="UP001631993"/>
    </source>
</evidence>
<sequence length="85" mass="9571">AGFDPRKTETLTDRVLQPREYWQDGDRSALSYEVTESGMTLAVVADHEVETANTYESRHLVEPDIAKNVFRVDARAGVPTTITKF</sequence>
<gene>
    <name evidence="1" type="ORF">ACKI1S_48950</name>
</gene>